<sequence length="36" mass="4246">MPEARKNLYFGPFLLFVSLILKVNVKFSYACDMRFS</sequence>
<name>A0A447V618_9ENTR</name>
<dbReference type="EMBL" id="LR134201">
    <property type="protein sequence ID" value="VEC00454.1"/>
    <property type="molecule type" value="Genomic_DNA"/>
</dbReference>
<accession>A0A447V618</accession>
<organism evidence="1 2">
    <name type="scientific">Cedecea lapagei</name>
    <dbReference type="NCBI Taxonomy" id="158823"/>
    <lineage>
        <taxon>Bacteria</taxon>
        <taxon>Pseudomonadati</taxon>
        <taxon>Pseudomonadota</taxon>
        <taxon>Gammaproteobacteria</taxon>
        <taxon>Enterobacterales</taxon>
        <taxon>Enterobacteriaceae</taxon>
        <taxon>Cedecea</taxon>
    </lineage>
</organism>
<proteinExistence type="predicted"/>
<gene>
    <name evidence="1" type="ORF">NCTC11466_03639</name>
</gene>
<dbReference type="KEGG" id="clap:NCTC11466_03639"/>
<evidence type="ECO:0000313" key="2">
    <source>
        <dbReference type="Proteomes" id="UP000274122"/>
    </source>
</evidence>
<evidence type="ECO:0000313" key="1">
    <source>
        <dbReference type="EMBL" id="VEC00454.1"/>
    </source>
</evidence>
<dbReference type="Proteomes" id="UP000274122">
    <property type="component" value="Chromosome"/>
</dbReference>
<protein>
    <submittedName>
        <fullName evidence="1">Uncharacterized protein</fullName>
    </submittedName>
</protein>
<keyword evidence="2" id="KW-1185">Reference proteome</keyword>
<dbReference type="AlphaFoldDB" id="A0A447V618"/>
<reference evidence="1 2" key="1">
    <citation type="submission" date="2018-12" db="EMBL/GenBank/DDBJ databases">
        <authorList>
            <consortium name="Pathogen Informatics"/>
        </authorList>
    </citation>
    <scope>NUCLEOTIDE SEQUENCE [LARGE SCALE GENOMIC DNA]</scope>
    <source>
        <strain evidence="1 2">NCTC11466</strain>
    </source>
</reference>